<feature type="region of interest" description="Disordered" evidence="1">
    <location>
        <begin position="1"/>
        <end position="35"/>
    </location>
</feature>
<dbReference type="Proteomes" id="UP000249616">
    <property type="component" value="Chromosome"/>
</dbReference>
<dbReference type="InterPro" id="IPR058330">
    <property type="entry name" value="DUF8017"/>
</dbReference>
<organism evidence="3 4">
    <name type="scientific">Streptomyces cadmiisoli</name>
    <dbReference type="NCBI Taxonomy" id="2184053"/>
    <lineage>
        <taxon>Bacteria</taxon>
        <taxon>Bacillati</taxon>
        <taxon>Actinomycetota</taxon>
        <taxon>Actinomycetes</taxon>
        <taxon>Kitasatosporales</taxon>
        <taxon>Streptomycetaceae</taxon>
        <taxon>Streptomyces</taxon>
        <taxon>Streptomyces aurantiacus group</taxon>
    </lineage>
</organism>
<proteinExistence type="predicted"/>
<evidence type="ECO:0000313" key="3">
    <source>
        <dbReference type="EMBL" id="AWW40804.1"/>
    </source>
</evidence>
<dbReference type="Pfam" id="PF26056">
    <property type="entry name" value="DUF8017"/>
    <property type="match status" value="1"/>
</dbReference>
<protein>
    <recommendedName>
        <fullName evidence="2">DUF8017 domain-containing protein</fullName>
    </recommendedName>
</protein>
<reference evidence="3 4" key="1">
    <citation type="journal article" date="2019" name="Int. J. Syst. Evol. Microbiol.">
        <title>Streptomyces cadmiisoli sp. nov., a novel actinomycete isolated from cadmium-contaminated soil.</title>
        <authorList>
            <person name="Li K."/>
            <person name="Tang X."/>
            <person name="Zhao J."/>
            <person name="Guo Y."/>
            <person name="Tang Y."/>
            <person name="Gao J."/>
        </authorList>
    </citation>
    <scope>NUCLEOTIDE SEQUENCE [LARGE SCALE GENOMIC DNA]</scope>
    <source>
        <strain evidence="3 4">ZFG47</strain>
    </source>
</reference>
<dbReference type="RefSeq" id="WP_112440241.1">
    <property type="nucleotide sequence ID" value="NZ_CP030073.1"/>
</dbReference>
<keyword evidence="4" id="KW-1185">Reference proteome</keyword>
<name>A0A2Z4J6Q7_9ACTN</name>
<evidence type="ECO:0000313" key="4">
    <source>
        <dbReference type="Proteomes" id="UP000249616"/>
    </source>
</evidence>
<dbReference type="EMBL" id="CP030073">
    <property type="protein sequence ID" value="AWW40804.1"/>
    <property type="molecule type" value="Genomic_DNA"/>
</dbReference>
<gene>
    <name evidence="3" type="ORF">DN051_32440</name>
</gene>
<feature type="compositionally biased region" description="Low complexity" evidence="1">
    <location>
        <begin position="17"/>
        <end position="28"/>
    </location>
</feature>
<evidence type="ECO:0000259" key="2">
    <source>
        <dbReference type="Pfam" id="PF26056"/>
    </source>
</evidence>
<evidence type="ECO:0000256" key="1">
    <source>
        <dbReference type="SAM" id="MobiDB-lite"/>
    </source>
</evidence>
<accession>A0A2Z4J6Q7</accession>
<feature type="domain" description="DUF8017" evidence="2">
    <location>
        <begin position="2"/>
        <end position="119"/>
    </location>
</feature>
<dbReference type="KEGG" id="scad:DN051_32440"/>
<dbReference type="AlphaFoldDB" id="A0A2Z4J6Q7"/>
<sequence>MATAGTRRHDGARSTEAVARAHSAARVHGLYTPPGLERVSTGAVDSFTTASGITGSVATSRSTGIDPGGDCPSAGKATTFAFKNSAGHVVSWSFAGADGVGAEVPDTTVERTLGTLRRHAGPSDS</sequence>